<evidence type="ECO:0000313" key="1">
    <source>
        <dbReference type="EMBL" id="MBB5039399.1"/>
    </source>
</evidence>
<dbReference type="Proteomes" id="UP000534294">
    <property type="component" value="Unassembled WGS sequence"/>
</dbReference>
<dbReference type="EMBL" id="JACHIF010000008">
    <property type="protein sequence ID" value="MBB5039399.1"/>
    <property type="molecule type" value="Genomic_DNA"/>
</dbReference>
<comment type="caution">
    <text evidence="1">The sequence shown here is derived from an EMBL/GenBank/DDBJ whole genome shotgun (WGS) entry which is preliminary data.</text>
</comment>
<proteinExistence type="predicted"/>
<dbReference type="AlphaFoldDB" id="A0A7W7YNG6"/>
<accession>A0A7W7YNG6</accession>
<organism evidence="1 2">
    <name type="scientific">Prosthecobacter dejongeii</name>
    <dbReference type="NCBI Taxonomy" id="48465"/>
    <lineage>
        <taxon>Bacteria</taxon>
        <taxon>Pseudomonadati</taxon>
        <taxon>Verrucomicrobiota</taxon>
        <taxon>Verrucomicrobiia</taxon>
        <taxon>Verrucomicrobiales</taxon>
        <taxon>Verrucomicrobiaceae</taxon>
        <taxon>Prosthecobacter</taxon>
    </lineage>
</organism>
<protein>
    <submittedName>
        <fullName evidence="1">Uncharacterized protein</fullName>
    </submittedName>
</protein>
<reference evidence="1 2" key="1">
    <citation type="submission" date="2020-08" db="EMBL/GenBank/DDBJ databases">
        <title>Genomic Encyclopedia of Type Strains, Phase IV (KMG-IV): sequencing the most valuable type-strain genomes for metagenomic binning, comparative biology and taxonomic classification.</title>
        <authorList>
            <person name="Goeker M."/>
        </authorList>
    </citation>
    <scope>NUCLEOTIDE SEQUENCE [LARGE SCALE GENOMIC DNA]</scope>
    <source>
        <strain evidence="1 2">DSM 12251</strain>
    </source>
</reference>
<evidence type="ECO:0000313" key="2">
    <source>
        <dbReference type="Proteomes" id="UP000534294"/>
    </source>
</evidence>
<sequence length="43" mass="4839">MIVNLVTRQEAYTAMKSLTALHDGALLLLTLYGCRDYHLRSVS</sequence>
<name>A0A7W7YNG6_9BACT</name>
<gene>
    <name evidence="1" type="ORF">HNQ64_003671</name>
</gene>
<keyword evidence="2" id="KW-1185">Reference proteome</keyword>